<reference evidence="1" key="1">
    <citation type="journal article" date="2021" name="Proc. Natl. Acad. Sci. U.S.A.">
        <title>A Catalog of Tens of Thousands of Viruses from Human Metagenomes Reveals Hidden Associations with Chronic Diseases.</title>
        <authorList>
            <person name="Tisza M.J."/>
            <person name="Buck C.B."/>
        </authorList>
    </citation>
    <scope>NUCLEOTIDE SEQUENCE</scope>
    <source>
        <strain evidence="1">CtPL34</strain>
    </source>
</reference>
<sequence>MAALTWDQDGARVYETGVDHGALYVVDSSTGKYGKGVAWNGLTKVTETPSGADISDVYADNIKYLSLQAAETFEGTIEAYTFPDEFMACDGTEAAEAGVYLGQQARAKFGIAYRTVKGNDTKGNAFGEKIHVLYGLTAQPSERAYSTINDSPEAISFSWSVKSTPAAVTGHKPVSVITLDSTVLTAAKYKAATETLFGKSDADPKLPTPDELITVIKNAA</sequence>
<organism evidence="1">
    <name type="scientific">Siphoviridae sp. ctPL34</name>
    <dbReference type="NCBI Taxonomy" id="2826322"/>
    <lineage>
        <taxon>Viruses</taxon>
        <taxon>Duplodnaviria</taxon>
        <taxon>Heunggongvirae</taxon>
        <taxon>Uroviricota</taxon>
        <taxon>Caudoviricetes</taxon>
    </lineage>
</organism>
<accession>A0A8S5LX96</accession>
<dbReference type="EMBL" id="BK014761">
    <property type="protein sequence ID" value="DAD74479.1"/>
    <property type="molecule type" value="Genomic_DNA"/>
</dbReference>
<protein>
    <submittedName>
        <fullName evidence="1">Tail tube protein</fullName>
    </submittedName>
</protein>
<name>A0A8S5LX96_9CAUD</name>
<proteinExistence type="predicted"/>
<evidence type="ECO:0000313" key="1">
    <source>
        <dbReference type="EMBL" id="DAD74479.1"/>
    </source>
</evidence>